<keyword evidence="3" id="KW-0964">Secreted</keyword>
<dbReference type="STRING" id="329885.A0A4U0V1I0"/>
<dbReference type="GO" id="GO:0031505">
    <property type="term" value="P:fungal-type cell wall organization"/>
    <property type="evidence" value="ECO:0007669"/>
    <property type="project" value="TreeGrafter"/>
</dbReference>
<sequence>MAALRYLVPALAVAGRAIAQSSCSNAATTTLQSAGDASALAACSTFSGSIAIATGATDQMALDGIRTITGSLTADNATQLTGLSGSSLEIIADSFSLSSLTVLTTLNFPRLIEVGTMDWTALPALQGLSFTTGVQQAGSVSIQNTQLNTLDGINLQKVDQMTIANNPYLNVINMQLGNITQSLIIEANGRNVSATFPNLEWAYNMTFRNVSQISIPSLASINGSMGFYNNFFTSIAGPNLTTVGGSLSFVSNEAMTNLSFPELTTVGGGLQVANNTALQSVDGFGALKTVGGALDFNGNFSSVSLPAISDIRGAFNLQSTSDISSSCNHFQPLSGSNNVIKGTYTCSGGESNPGGTGTLSPGTNSGSGSSASSSAKSSANGVYISGATGLMGVVAAIFGML</sequence>
<dbReference type="Proteomes" id="UP001168146">
    <property type="component" value="Unassembled WGS sequence"/>
</dbReference>
<evidence type="ECO:0000256" key="5">
    <source>
        <dbReference type="ARBA" id="ARBA00023180"/>
    </source>
</evidence>
<reference evidence="9" key="3">
    <citation type="submission" date="2023-06" db="EMBL/GenBank/DDBJ databases">
        <title>Black Yeasts Isolated from many extreme environments.</title>
        <authorList>
            <person name="Coleine C."/>
            <person name="Stajich J.E."/>
            <person name="Selbmann L."/>
        </authorList>
    </citation>
    <scope>NUCLEOTIDE SEQUENCE</scope>
    <source>
        <strain evidence="9">CCFEE 5200</strain>
    </source>
</reference>
<reference evidence="8" key="2">
    <citation type="submission" date="2021-12" db="EMBL/GenBank/DDBJ databases">
        <title>Black yeast isolated from Biological Soil Crust.</title>
        <authorList>
            <person name="Kurbessoian T."/>
        </authorList>
    </citation>
    <scope>NUCLEOTIDE SEQUENCE</scope>
    <source>
        <strain evidence="8">CCFEE 5208</strain>
    </source>
</reference>
<proteinExistence type="predicted"/>
<reference evidence="10 11" key="1">
    <citation type="submission" date="2017-03" db="EMBL/GenBank/DDBJ databases">
        <title>Genomes of endolithic fungi from Antarctica.</title>
        <authorList>
            <person name="Coleine C."/>
            <person name="Masonjones S."/>
            <person name="Stajich J.E."/>
        </authorList>
    </citation>
    <scope>NUCLEOTIDE SEQUENCE [LARGE SCALE GENOMIC DNA]</scope>
    <source>
        <strain evidence="10 11">CCFEE 5311</strain>
    </source>
</reference>
<dbReference type="Gene3D" id="3.80.20.20">
    <property type="entry name" value="Receptor L-domain"/>
    <property type="match status" value="2"/>
</dbReference>
<dbReference type="EMBL" id="JASUXU010000044">
    <property type="protein sequence ID" value="KAK0317321.1"/>
    <property type="molecule type" value="Genomic_DNA"/>
</dbReference>
<keyword evidence="4 7" id="KW-0732">Signal</keyword>
<evidence type="ECO:0000313" key="12">
    <source>
        <dbReference type="Proteomes" id="UP001175353"/>
    </source>
</evidence>
<organism evidence="10 11">
    <name type="scientific">Friedmanniomyces endolithicus</name>
    <dbReference type="NCBI Taxonomy" id="329885"/>
    <lineage>
        <taxon>Eukaryota</taxon>
        <taxon>Fungi</taxon>
        <taxon>Dikarya</taxon>
        <taxon>Ascomycota</taxon>
        <taxon>Pezizomycotina</taxon>
        <taxon>Dothideomycetes</taxon>
        <taxon>Dothideomycetidae</taxon>
        <taxon>Mycosphaerellales</taxon>
        <taxon>Teratosphaeriaceae</taxon>
        <taxon>Friedmanniomyces</taxon>
    </lineage>
</organism>
<dbReference type="InterPro" id="IPR036941">
    <property type="entry name" value="Rcpt_L-dom_sf"/>
</dbReference>
<dbReference type="OrthoDB" id="536881at2759"/>
<dbReference type="EMBL" id="NAJP01000023">
    <property type="protein sequence ID" value="TKA42451.1"/>
    <property type="molecule type" value="Genomic_DNA"/>
</dbReference>
<evidence type="ECO:0000256" key="4">
    <source>
        <dbReference type="ARBA" id="ARBA00022729"/>
    </source>
</evidence>
<dbReference type="GO" id="GO:0009986">
    <property type="term" value="C:cell surface"/>
    <property type="evidence" value="ECO:0007669"/>
    <property type="project" value="TreeGrafter"/>
</dbReference>
<keyword evidence="12" id="KW-1185">Reference proteome</keyword>
<keyword evidence="2" id="KW-0134">Cell wall</keyword>
<dbReference type="Proteomes" id="UP000310066">
    <property type="component" value="Unassembled WGS sequence"/>
</dbReference>
<evidence type="ECO:0000313" key="10">
    <source>
        <dbReference type="EMBL" id="TKA42451.1"/>
    </source>
</evidence>
<feature type="chain" id="PRO_5044609375" evidence="7">
    <location>
        <begin position="20"/>
        <end position="401"/>
    </location>
</feature>
<dbReference type="GO" id="GO:0005886">
    <property type="term" value="C:plasma membrane"/>
    <property type="evidence" value="ECO:0007669"/>
    <property type="project" value="TreeGrafter"/>
</dbReference>
<evidence type="ECO:0000256" key="1">
    <source>
        <dbReference type="ARBA" id="ARBA00004191"/>
    </source>
</evidence>
<feature type="region of interest" description="Disordered" evidence="6">
    <location>
        <begin position="350"/>
        <end position="371"/>
    </location>
</feature>
<dbReference type="Proteomes" id="UP001175353">
    <property type="component" value="Unassembled WGS sequence"/>
</dbReference>
<accession>A0A4U0V1I0</accession>
<feature type="compositionally biased region" description="Low complexity" evidence="6">
    <location>
        <begin position="358"/>
        <end position="371"/>
    </location>
</feature>
<dbReference type="InterPro" id="IPR051648">
    <property type="entry name" value="CWI-Assembly_Regulator"/>
</dbReference>
<comment type="caution">
    <text evidence="10">The sequence shown here is derived from an EMBL/GenBank/DDBJ whole genome shotgun (WGS) entry which is preliminary data.</text>
</comment>
<feature type="signal peptide" evidence="7">
    <location>
        <begin position="1"/>
        <end position="19"/>
    </location>
</feature>
<dbReference type="GO" id="GO:0009277">
    <property type="term" value="C:fungal-type cell wall"/>
    <property type="evidence" value="ECO:0007669"/>
    <property type="project" value="TreeGrafter"/>
</dbReference>
<keyword evidence="5" id="KW-0325">Glycoprotein</keyword>
<name>A0A4U0V1I0_9PEZI</name>
<evidence type="ECO:0000313" key="9">
    <source>
        <dbReference type="EMBL" id="KAK1016226.1"/>
    </source>
</evidence>
<comment type="subcellular location">
    <subcellularLocation>
        <location evidence="1">Secreted</location>
        <location evidence="1">Cell wall</location>
    </subcellularLocation>
</comment>
<dbReference type="PANTHER" id="PTHR31018:SF3">
    <property type="entry name" value="RECEPTOR PROTEIN-TYROSINE KINASE"/>
    <property type="match status" value="1"/>
</dbReference>
<evidence type="ECO:0000256" key="3">
    <source>
        <dbReference type="ARBA" id="ARBA00022525"/>
    </source>
</evidence>
<evidence type="ECO:0000256" key="7">
    <source>
        <dbReference type="SAM" id="SignalP"/>
    </source>
</evidence>
<evidence type="ECO:0000256" key="6">
    <source>
        <dbReference type="SAM" id="MobiDB-lite"/>
    </source>
</evidence>
<protein>
    <submittedName>
        <fullName evidence="8">Cell wall protein Ecm33</fullName>
    </submittedName>
</protein>
<dbReference type="Pfam" id="PF12454">
    <property type="entry name" value="Ecm33"/>
    <property type="match status" value="1"/>
</dbReference>
<evidence type="ECO:0000313" key="8">
    <source>
        <dbReference type="EMBL" id="KAK0317321.1"/>
    </source>
</evidence>
<gene>
    <name evidence="8" type="primary">ecm33_4</name>
    <name evidence="9" type="synonym">ecm33_1</name>
    <name evidence="10" type="ORF">B0A54_06901</name>
    <name evidence="8" type="ORF">LTR82_011644</name>
    <name evidence="9" type="ORF">LTR91_000246</name>
</gene>
<dbReference type="EMBL" id="JAUJLE010000001">
    <property type="protein sequence ID" value="KAK1016226.1"/>
    <property type="molecule type" value="Genomic_DNA"/>
</dbReference>
<dbReference type="PANTHER" id="PTHR31018">
    <property type="entry name" value="SPORULATION-SPECIFIC PROTEIN-RELATED"/>
    <property type="match status" value="1"/>
</dbReference>
<dbReference type="AlphaFoldDB" id="A0A4U0V1I0"/>
<evidence type="ECO:0000313" key="11">
    <source>
        <dbReference type="Proteomes" id="UP000310066"/>
    </source>
</evidence>
<dbReference type="SUPFAM" id="SSF52058">
    <property type="entry name" value="L domain-like"/>
    <property type="match status" value="2"/>
</dbReference>
<evidence type="ECO:0000256" key="2">
    <source>
        <dbReference type="ARBA" id="ARBA00022512"/>
    </source>
</evidence>